<feature type="transmembrane region" description="Helical" evidence="1">
    <location>
        <begin position="7"/>
        <end position="29"/>
    </location>
</feature>
<proteinExistence type="predicted"/>
<comment type="caution">
    <text evidence="2">The sequence shown here is derived from an EMBL/GenBank/DDBJ whole genome shotgun (WGS) entry which is preliminary data.</text>
</comment>
<keyword evidence="1" id="KW-1133">Transmembrane helix</keyword>
<keyword evidence="1" id="KW-0812">Transmembrane</keyword>
<name>A0A3M2RFR8_9GAMM</name>
<keyword evidence="1" id="KW-0472">Membrane</keyword>
<evidence type="ECO:0000313" key="3">
    <source>
        <dbReference type="Proteomes" id="UP000265903"/>
    </source>
</evidence>
<keyword evidence="3" id="KW-1185">Reference proteome</keyword>
<evidence type="ECO:0000256" key="1">
    <source>
        <dbReference type="SAM" id="Phobius"/>
    </source>
</evidence>
<protein>
    <submittedName>
        <fullName evidence="2">Uncharacterized protein</fullName>
    </submittedName>
</protein>
<evidence type="ECO:0000313" key="2">
    <source>
        <dbReference type="EMBL" id="RMJ04157.1"/>
    </source>
</evidence>
<gene>
    <name evidence="2" type="ORF">DOQ08_01477</name>
</gene>
<sequence>MIRPARSLMIVPAWSLILLGSCAFFYTAYSGMLGS</sequence>
<accession>A0A3M2RFR8</accession>
<reference evidence="2 3" key="1">
    <citation type="submission" date="2018-08" db="EMBL/GenBank/DDBJ databases">
        <title>Whole Genome Sequence of the Moderate Halophilic Marine Bacterium Marinobacter litoralis Sw-45.</title>
        <authorList>
            <person name="Musa H."/>
        </authorList>
    </citation>
    <scope>NUCLEOTIDE SEQUENCE [LARGE SCALE GENOMIC DNA]</scope>
    <source>
        <strain evidence="2 3">Sw-45</strain>
    </source>
</reference>
<dbReference type="EMBL" id="QMDL01000002">
    <property type="protein sequence ID" value="RMJ04157.1"/>
    <property type="molecule type" value="Genomic_DNA"/>
</dbReference>
<organism evidence="2 3">
    <name type="scientific">Marinobacter litoralis</name>
    <dbReference type="NCBI Taxonomy" id="187981"/>
    <lineage>
        <taxon>Bacteria</taxon>
        <taxon>Pseudomonadati</taxon>
        <taxon>Pseudomonadota</taxon>
        <taxon>Gammaproteobacteria</taxon>
        <taxon>Pseudomonadales</taxon>
        <taxon>Marinobacteraceae</taxon>
        <taxon>Marinobacter</taxon>
    </lineage>
</organism>
<dbReference type="PROSITE" id="PS51257">
    <property type="entry name" value="PROKAR_LIPOPROTEIN"/>
    <property type="match status" value="1"/>
</dbReference>
<dbReference type="AlphaFoldDB" id="A0A3M2RFR8"/>
<dbReference type="Proteomes" id="UP000265903">
    <property type="component" value="Unassembled WGS sequence"/>
</dbReference>